<proteinExistence type="predicted"/>
<evidence type="ECO:0000256" key="1">
    <source>
        <dbReference type="ARBA" id="ARBA00023235"/>
    </source>
</evidence>
<comment type="caution">
    <text evidence="3">The sequence shown here is derived from an EMBL/GenBank/DDBJ whole genome shotgun (WGS) entry which is preliminary data.</text>
</comment>
<name>A0A9D9IUK2_9BACT</name>
<dbReference type="PANTHER" id="PTHR36120">
    <property type="entry name" value="FUCOSE ISOMERASE"/>
    <property type="match status" value="1"/>
</dbReference>
<reference evidence="3" key="2">
    <citation type="journal article" date="2021" name="PeerJ">
        <title>Extensive microbial diversity within the chicken gut microbiome revealed by metagenomics and culture.</title>
        <authorList>
            <person name="Gilroy R."/>
            <person name="Ravi A."/>
            <person name="Getino M."/>
            <person name="Pursley I."/>
            <person name="Horton D.L."/>
            <person name="Alikhan N.F."/>
            <person name="Baker D."/>
            <person name="Gharbi K."/>
            <person name="Hall N."/>
            <person name="Watson M."/>
            <person name="Adriaenssens E.M."/>
            <person name="Foster-Nyarko E."/>
            <person name="Jarju S."/>
            <person name="Secka A."/>
            <person name="Antonio M."/>
            <person name="Oren A."/>
            <person name="Chaudhuri R.R."/>
            <person name="La Ragione R."/>
            <person name="Hildebrand F."/>
            <person name="Pallen M.J."/>
        </authorList>
    </citation>
    <scope>NUCLEOTIDE SEQUENCE</scope>
    <source>
        <strain evidence="3">2478</strain>
    </source>
</reference>
<evidence type="ECO:0000313" key="3">
    <source>
        <dbReference type="EMBL" id="MBO8479317.1"/>
    </source>
</evidence>
<dbReference type="InterPro" id="IPR009015">
    <property type="entry name" value="Fucose_isomerase_N/cen_sf"/>
</dbReference>
<dbReference type="EMBL" id="JADILZ010000104">
    <property type="protein sequence ID" value="MBO8479317.1"/>
    <property type="molecule type" value="Genomic_DNA"/>
</dbReference>
<evidence type="ECO:0000313" key="4">
    <source>
        <dbReference type="Proteomes" id="UP000823771"/>
    </source>
</evidence>
<evidence type="ECO:0008006" key="5">
    <source>
        <dbReference type="Google" id="ProtNLM"/>
    </source>
</evidence>
<dbReference type="GO" id="GO:0005737">
    <property type="term" value="C:cytoplasm"/>
    <property type="evidence" value="ECO:0007669"/>
    <property type="project" value="InterPro"/>
</dbReference>
<dbReference type="SUPFAM" id="SSF53743">
    <property type="entry name" value="FucI/AraA N-terminal and middle domains"/>
    <property type="match status" value="1"/>
</dbReference>
<evidence type="ECO:0000256" key="2">
    <source>
        <dbReference type="ARBA" id="ARBA00023277"/>
    </source>
</evidence>
<accession>A0A9D9IUK2</accession>
<dbReference type="AlphaFoldDB" id="A0A9D9IUK2"/>
<sequence length="416" mass="44730">MKDNARLPVYSLTSPLHDSRSVDGESAAFLQSLESFMDFRFDVRGEDFSDYGSSPISLIFVRTGGTEGLFKEVFDSLGDAPVRLLASGRNNSLAAAMEILSFLRMHGRDGEILHGDPESVAGRITLLACVESARRTLSESRYGVIGRPSDWLVASVADRGAVQEALGVALVDIGMDELLEEISMKEYPSGAQSGILPLSLAGTGAVGKEQFEGALQIYGALRRLVARHGLSGFTLRCFDLLDSVGNTGCLGLAMLNSEGLVSGCEGDVPAMLTMAISRALTGSSGFQCNPSRIDTRSGSIVLAHCTVPLDMLRSYTYDTHFESGIGVAVRGEMQEGDVTLFKVSGDLSHYYVDEAVLVENLCEKELCRTQLMLRTGSSLDYFLKSPLGNHHVVLKGRHASLISAFMDSAGALRHPE</sequence>
<protein>
    <recommendedName>
        <fullName evidence="5">Fucose isomerase</fullName>
    </recommendedName>
</protein>
<dbReference type="GO" id="GO:0005996">
    <property type="term" value="P:monosaccharide metabolic process"/>
    <property type="evidence" value="ECO:0007669"/>
    <property type="project" value="InterPro"/>
</dbReference>
<dbReference type="GO" id="GO:0016861">
    <property type="term" value="F:intramolecular oxidoreductase activity, interconverting aldoses and ketoses"/>
    <property type="evidence" value="ECO:0007669"/>
    <property type="project" value="InterPro"/>
</dbReference>
<keyword evidence="1" id="KW-0413">Isomerase</keyword>
<dbReference type="Proteomes" id="UP000823771">
    <property type="component" value="Unassembled WGS sequence"/>
</dbReference>
<keyword evidence="2" id="KW-0119">Carbohydrate metabolism</keyword>
<gene>
    <name evidence="3" type="ORF">IAB80_10595</name>
</gene>
<organism evidence="3 4">
    <name type="scientific">Candidatus Cryptobacteroides excrementipullorum</name>
    <dbReference type="NCBI Taxonomy" id="2840761"/>
    <lineage>
        <taxon>Bacteria</taxon>
        <taxon>Pseudomonadati</taxon>
        <taxon>Bacteroidota</taxon>
        <taxon>Bacteroidia</taxon>
        <taxon>Bacteroidales</taxon>
        <taxon>Candidatus Cryptobacteroides</taxon>
    </lineage>
</organism>
<reference evidence="3" key="1">
    <citation type="submission" date="2020-10" db="EMBL/GenBank/DDBJ databases">
        <authorList>
            <person name="Gilroy R."/>
        </authorList>
    </citation>
    <scope>NUCLEOTIDE SEQUENCE</scope>
    <source>
        <strain evidence="3">2478</strain>
    </source>
</reference>
<dbReference type="PANTHER" id="PTHR36120:SF2">
    <property type="entry name" value="FUCOSE ISOMERASE"/>
    <property type="match status" value="1"/>
</dbReference>